<evidence type="ECO:0000313" key="3">
    <source>
        <dbReference type="Proteomes" id="UP000410492"/>
    </source>
</evidence>
<keyword evidence="3" id="KW-1185">Reference proteome</keyword>
<accession>A0A653D7D9</accession>
<feature type="compositionally biased region" description="Low complexity" evidence="1">
    <location>
        <begin position="7"/>
        <end position="20"/>
    </location>
</feature>
<reference evidence="2 3" key="1">
    <citation type="submission" date="2019-01" db="EMBL/GenBank/DDBJ databases">
        <authorList>
            <person name="Sayadi A."/>
        </authorList>
    </citation>
    <scope>NUCLEOTIDE SEQUENCE [LARGE SCALE GENOMIC DNA]</scope>
</reference>
<feature type="compositionally biased region" description="Basic and acidic residues" evidence="1">
    <location>
        <begin position="27"/>
        <end position="43"/>
    </location>
</feature>
<dbReference type="AlphaFoldDB" id="A0A653D7D9"/>
<evidence type="ECO:0000256" key="1">
    <source>
        <dbReference type="SAM" id="MobiDB-lite"/>
    </source>
</evidence>
<dbReference type="Proteomes" id="UP000410492">
    <property type="component" value="Unassembled WGS sequence"/>
</dbReference>
<feature type="region of interest" description="Disordered" evidence="1">
    <location>
        <begin position="1"/>
        <end position="43"/>
    </location>
</feature>
<name>A0A653D7D9_CALMS</name>
<sequence length="43" mass="4888">MTDKFSSKFPSVSLSISSSSPAITEITRLEKRAQTDRQTDRRK</sequence>
<evidence type="ECO:0000313" key="2">
    <source>
        <dbReference type="EMBL" id="VEN55237.1"/>
    </source>
</evidence>
<gene>
    <name evidence="2" type="ORF">CALMAC_LOCUS14472</name>
</gene>
<dbReference type="EMBL" id="CAACVG010010205">
    <property type="protein sequence ID" value="VEN55237.1"/>
    <property type="molecule type" value="Genomic_DNA"/>
</dbReference>
<organism evidence="2 3">
    <name type="scientific">Callosobruchus maculatus</name>
    <name type="common">Southern cowpea weevil</name>
    <name type="synonym">Pulse bruchid</name>
    <dbReference type="NCBI Taxonomy" id="64391"/>
    <lineage>
        <taxon>Eukaryota</taxon>
        <taxon>Metazoa</taxon>
        <taxon>Ecdysozoa</taxon>
        <taxon>Arthropoda</taxon>
        <taxon>Hexapoda</taxon>
        <taxon>Insecta</taxon>
        <taxon>Pterygota</taxon>
        <taxon>Neoptera</taxon>
        <taxon>Endopterygota</taxon>
        <taxon>Coleoptera</taxon>
        <taxon>Polyphaga</taxon>
        <taxon>Cucujiformia</taxon>
        <taxon>Chrysomeloidea</taxon>
        <taxon>Chrysomelidae</taxon>
        <taxon>Bruchinae</taxon>
        <taxon>Bruchini</taxon>
        <taxon>Callosobruchus</taxon>
    </lineage>
</organism>
<proteinExistence type="predicted"/>
<protein>
    <submittedName>
        <fullName evidence="2">Uncharacterized protein</fullName>
    </submittedName>
</protein>